<accession>A0A6J7G6D6</accession>
<dbReference type="AlphaFoldDB" id="A0A6J7G6D6"/>
<name>A0A6J7G6D6_9ZZZZ</name>
<proteinExistence type="predicted"/>
<protein>
    <submittedName>
        <fullName evidence="2">Unannotated protein</fullName>
    </submittedName>
</protein>
<dbReference type="EMBL" id="CAEZVB010000015">
    <property type="protein sequence ID" value="CAB4617786.1"/>
    <property type="molecule type" value="Genomic_DNA"/>
</dbReference>
<evidence type="ECO:0000313" key="1">
    <source>
        <dbReference type="EMBL" id="CAB4617786.1"/>
    </source>
</evidence>
<reference evidence="2" key="1">
    <citation type="submission" date="2020-05" db="EMBL/GenBank/DDBJ databases">
        <authorList>
            <person name="Chiriac C."/>
            <person name="Salcher M."/>
            <person name="Ghai R."/>
            <person name="Kavagutti S V."/>
        </authorList>
    </citation>
    <scope>NUCLEOTIDE SEQUENCE</scope>
</reference>
<dbReference type="EMBL" id="CAFBMO010000011">
    <property type="protein sequence ID" value="CAB4900220.1"/>
    <property type="molecule type" value="Genomic_DNA"/>
</dbReference>
<evidence type="ECO:0000313" key="2">
    <source>
        <dbReference type="EMBL" id="CAB4900220.1"/>
    </source>
</evidence>
<organism evidence="2">
    <name type="scientific">freshwater metagenome</name>
    <dbReference type="NCBI Taxonomy" id="449393"/>
    <lineage>
        <taxon>unclassified sequences</taxon>
        <taxon>metagenomes</taxon>
        <taxon>ecological metagenomes</taxon>
    </lineage>
</organism>
<sequence length="166" mass="18415">MSQQSSGPSRLSRIAAKEVPHRKTGRFFAAKTDVKHSCEQLVHDVKRSALHNSMKTDLLNAVDRVHKALHNLSEDTPGGRNELVELEKQVEHLLLAEKWVNAAERVLVRLGIGGNKVVRAAVLEEQDKVMWCVRADQWDGQLTSALSALTKQVQEAEAHASRVISA</sequence>
<gene>
    <name evidence="1" type="ORF">UFOPK1908_00518</name>
    <name evidence="2" type="ORF">UFOPK3576_00420</name>
</gene>